<evidence type="ECO:0000256" key="9">
    <source>
        <dbReference type="ARBA" id="ARBA00022833"/>
    </source>
</evidence>
<comment type="pathway">
    <text evidence="3">Protein modification; protein ubiquitination.</text>
</comment>
<dbReference type="UniPathway" id="UPA00143"/>
<dbReference type="GO" id="GO:0061630">
    <property type="term" value="F:ubiquitin protein ligase activity"/>
    <property type="evidence" value="ECO:0007669"/>
    <property type="project" value="UniProtKB-EC"/>
</dbReference>
<dbReference type="InterPro" id="IPR017907">
    <property type="entry name" value="Znf_RING_CS"/>
</dbReference>
<organism evidence="14 15">
    <name type="scientific">Ignelater luminosus</name>
    <name type="common">Cucubano</name>
    <name type="synonym">Pyrophorus luminosus</name>
    <dbReference type="NCBI Taxonomy" id="2038154"/>
    <lineage>
        <taxon>Eukaryota</taxon>
        <taxon>Metazoa</taxon>
        <taxon>Ecdysozoa</taxon>
        <taxon>Arthropoda</taxon>
        <taxon>Hexapoda</taxon>
        <taxon>Insecta</taxon>
        <taxon>Pterygota</taxon>
        <taxon>Neoptera</taxon>
        <taxon>Endopterygota</taxon>
        <taxon>Coleoptera</taxon>
        <taxon>Polyphaga</taxon>
        <taxon>Elateriformia</taxon>
        <taxon>Elateroidea</taxon>
        <taxon>Elateridae</taxon>
        <taxon>Agrypninae</taxon>
        <taxon>Pyrophorini</taxon>
        <taxon>Ignelater</taxon>
    </lineage>
</organism>
<evidence type="ECO:0000313" key="14">
    <source>
        <dbReference type="EMBL" id="KAF2892253.1"/>
    </source>
</evidence>
<name>A0A8K0CRD8_IGNLU</name>
<keyword evidence="7 11" id="KW-0863">Zinc-finger</keyword>
<comment type="catalytic activity">
    <reaction evidence="1">
        <text>S-ubiquitinyl-[E2 ubiquitin-conjugating enzyme]-L-cysteine + [acceptor protein]-L-lysine = [E2 ubiquitin-conjugating enzyme]-L-cysteine + N(6)-ubiquitinyl-[acceptor protein]-L-lysine.</text>
        <dbReference type="EC" id="2.3.2.27"/>
    </reaction>
</comment>
<evidence type="ECO:0000256" key="6">
    <source>
        <dbReference type="ARBA" id="ARBA00022723"/>
    </source>
</evidence>
<dbReference type="Gene3D" id="3.30.40.10">
    <property type="entry name" value="Zinc/RING finger domain, C3HC4 (zinc finger)"/>
    <property type="match status" value="1"/>
</dbReference>
<dbReference type="Pfam" id="PF13920">
    <property type="entry name" value="zf-C3HC4_3"/>
    <property type="match status" value="1"/>
</dbReference>
<sequence length="206" mass="23066">MSLNNTHNSKNINYLYIPNDTNNPGTEKSDEKKRDSTFECNICLDSPTDAVVSLCGHLFCWPCLHHWLTMKPDSQVCPVCSSAIAKETVVPIYGRENPRQIDPRDKVPPRPSGHRTERIKSTTQNSEYTVDSESETSSSTSLEDISIFSRTNFRLGNTSIHMAIGRNSFPFGLLPPISDILESRASTASTLFSEYMDDLNNSDNEN</sequence>
<keyword evidence="8" id="KW-0833">Ubl conjugation pathway</keyword>
<keyword evidence="10" id="KW-0472">Membrane</keyword>
<dbReference type="GO" id="GO:0006511">
    <property type="term" value="P:ubiquitin-dependent protein catabolic process"/>
    <property type="evidence" value="ECO:0007669"/>
    <property type="project" value="InterPro"/>
</dbReference>
<evidence type="ECO:0000256" key="1">
    <source>
        <dbReference type="ARBA" id="ARBA00000900"/>
    </source>
</evidence>
<evidence type="ECO:0000256" key="8">
    <source>
        <dbReference type="ARBA" id="ARBA00022786"/>
    </source>
</evidence>
<evidence type="ECO:0000256" key="10">
    <source>
        <dbReference type="ARBA" id="ARBA00023136"/>
    </source>
</evidence>
<evidence type="ECO:0000256" key="4">
    <source>
        <dbReference type="ARBA" id="ARBA00012483"/>
    </source>
</evidence>
<accession>A0A8K0CRD8</accession>
<keyword evidence="9" id="KW-0862">Zinc</keyword>
<evidence type="ECO:0000256" key="12">
    <source>
        <dbReference type="SAM" id="MobiDB-lite"/>
    </source>
</evidence>
<evidence type="ECO:0000259" key="13">
    <source>
        <dbReference type="PROSITE" id="PS50089"/>
    </source>
</evidence>
<dbReference type="InterPro" id="IPR045103">
    <property type="entry name" value="RNF5/RNF185-like"/>
</dbReference>
<evidence type="ECO:0000256" key="11">
    <source>
        <dbReference type="PROSITE-ProRule" id="PRU00175"/>
    </source>
</evidence>
<feature type="domain" description="RING-type" evidence="13">
    <location>
        <begin position="40"/>
        <end position="81"/>
    </location>
</feature>
<protein>
    <recommendedName>
        <fullName evidence="4">RING-type E3 ubiquitin transferase</fullName>
        <ecNumber evidence="4">2.3.2.27</ecNumber>
    </recommendedName>
</protein>
<dbReference type="InterPro" id="IPR001841">
    <property type="entry name" value="Znf_RING"/>
</dbReference>
<dbReference type="PANTHER" id="PTHR12313">
    <property type="entry name" value="E3 UBIQUITIN-PROTEIN LIGASE RNF5-RELATED"/>
    <property type="match status" value="1"/>
</dbReference>
<dbReference type="SUPFAM" id="SSF57850">
    <property type="entry name" value="RING/U-box"/>
    <property type="match status" value="1"/>
</dbReference>
<gene>
    <name evidence="14" type="ORF">ILUMI_13923</name>
</gene>
<dbReference type="GO" id="GO:0016567">
    <property type="term" value="P:protein ubiquitination"/>
    <property type="evidence" value="ECO:0007669"/>
    <property type="project" value="UniProtKB-UniPathway"/>
</dbReference>
<dbReference type="SMART" id="SM00184">
    <property type="entry name" value="RING"/>
    <property type="match status" value="1"/>
</dbReference>
<comment type="caution">
    <text evidence="14">The sequence shown here is derived from an EMBL/GenBank/DDBJ whole genome shotgun (WGS) entry which is preliminary data.</text>
</comment>
<dbReference type="PROSITE" id="PS50089">
    <property type="entry name" value="ZF_RING_2"/>
    <property type="match status" value="1"/>
</dbReference>
<evidence type="ECO:0000313" key="15">
    <source>
        <dbReference type="Proteomes" id="UP000801492"/>
    </source>
</evidence>
<evidence type="ECO:0000256" key="3">
    <source>
        <dbReference type="ARBA" id="ARBA00004906"/>
    </source>
</evidence>
<dbReference type="OrthoDB" id="302966at2759"/>
<proteinExistence type="predicted"/>
<reference evidence="14" key="1">
    <citation type="submission" date="2019-08" db="EMBL/GenBank/DDBJ databases">
        <title>The genome of the North American firefly Photinus pyralis.</title>
        <authorList>
            <consortium name="Photinus pyralis genome working group"/>
            <person name="Fallon T.R."/>
            <person name="Sander Lower S.E."/>
            <person name="Weng J.-K."/>
        </authorList>
    </citation>
    <scope>NUCLEOTIDE SEQUENCE</scope>
    <source>
        <strain evidence="14">TRF0915ILg1</strain>
        <tissue evidence="14">Whole body</tissue>
    </source>
</reference>
<keyword evidence="5" id="KW-0808">Transferase</keyword>
<comment type="subcellular location">
    <subcellularLocation>
        <location evidence="2">Endomembrane system</location>
    </subcellularLocation>
</comment>
<dbReference type="AlphaFoldDB" id="A0A8K0CRD8"/>
<keyword evidence="6" id="KW-0479">Metal-binding</keyword>
<dbReference type="GO" id="GO:0008270">
    <property type="term" value="F:zinc ion binding"/>
    <property type="evidence" value="ECO:0007669"/>
    <property type="project" value="UniProtKB-KW"/>
</dbReference>
<dbReference type="GO" id="GO:0005783">
    <property type="term" value="C:endoplasmic reticulum"/>
    <property type="evidence" value="ECO:0007669"/>
    <property type="project" value="InterPro"/>
</dbReference>
<evidence type="ECO:0000256" key="7">
    <source>
        <dbReference type="ARBA" id="ARBA00022771"/>
    </source>
</evidence>
<feature type="region of interest" description="Disordered" evidence="12">
    <location>
        <begin position="96"/>
        <end position="137"/>
    </location>
</feature>
<dbReference type="PROSITE" id="PS00518">
    <property type="entry name" value="ZF_RING_1"/>
    <property type="match status" value="1"/>
</dbReference>
<dbReference type="EC" id="2.3.2.27" evidence="4"/>
<evidence type="ECO:0000256" key="2">
    <source>
        <dbReference type="ARBA" id="ARBA00004308"/>
    </source>
</evidence>
<evidence type="ECO:0000256" key="5">
    <source>
        <dbReference type="ARBA" id="ARBA00022679"/>
    </source>
</evidence>
<dbReference type="InterPro" id="IPR013083">
    <property type="entry name" value="Znf_RING/FYVE/PHD"/>
</dbReference>
<dbReference type="Proteomes" id="UP000801492">
    <property type="component" value="Unassembled WGS sequence"/>
</dbReference>
<dbReference type="EMBL" id="VTPC01008846">
    <property type="protein sequence ID" value="KAF2892253.1"/>
    <property type="molecule type" value="Genomic_DNA"/>
</dbReference>
<feature type="compositionally biased region" description="Basic and acidic residues" evidence="12">
    <location>
        <begin position="96"/>
        <end position="120"/>
    </location>
</feature>
<feature type="compositionally biased region" description="Low complexity" evidence="12">
    <location>
        <begin position="126"/>
        <end position="137"/>
    </location>
</feature>
<keyword evidence="15" id="KW-1185">Reference proteome</keyword>